<protein>
    <recommendedName>
        <fullName evidence="8">MPN domain-containing protein</fullName>
    </recommendedName>
</protein>
<dbReference type="GO" id="GO:0008237">
    <property type="term" value="F:metallopeptidase activity"/>
    <property type="evidence" value="ECO:0007669"/>
    <property type="project" value="UniProtKB-KW"/>
</dbReference>
<dbReference type="Pfam" id="PF04002">
    <property type="entry name" value="RadC"/>
    <property type="match status" value="1"/>
</dbReference>
<dbReference type="NCBIfam" id="TIGR00608">
    <property type="entry name" value="radc"/>
    <property type="match status" value="1"/>
</dbReference>
<keyword evidence="5" id="KW-0862">Zinc</keyword>
<proteinExistence type="inferred from homology"/>
<feature type="domain" description="MPN" evidence="8">
    <location>
        <begin position="129"/>
        <end position="251"/>
    </location>
</feature>
<dbReference type="PROSITE" id="PS01302">
    <property type="entry name" value="UPF0758"/>
    <property type="match status" value="1"/>
</dbReference>
<dbReference type="InterPro" id="IPR037518">
    <property type="entry name" value="MPN"/>
</dbReference>
<dbReference type="PROSITE" id="PS50249">
    <property type="entry name" value="MPN"/>
    <property type="match status" value="1"/>
</dbReference>
<dbReference type="GO" id="GO:0006508">
    <property type="term" value="P:proteolysis"/>
    <property type="evidence" value="ECO:0007669"/>
    <property type="project" value="UniProtKB-KW"/>
</dbReference>
<dbReference type="Gene3D" id="3.40.140.10">
    <property type="entry name" value="Cytidine Deaminase, domain 2"/>
    <property type="match status" value="1"/>
</dbReference>
<dbReference type="Gene3D" id="1.10.150.20">
    <property type="entry name" value="5' to 3' exonuclease, C-terminal subdomain"/>
    <property type="match status" value="1"/>
</dbReference>
<evidence type="ECO:0000259" key="8">
    <source>
        <dbReference type="PROSITE" id="PS50249"/>
    </source>
</evidence>
<sequence>MWPSSWAPAARQPFGRTKIRKGRNTMAWMIRDVPKDSRPRERMLSSGPESLADHELLAILLRTGTKDESVVQLAQRFLRHFEGLRLLKDATVEEMTNIKGIGPTKAVQILAALELGRRIHQSGYNDRYVIRCPEDGAKYVMEDMRFLSQEHFVAIYLNTKNQVIYRKTVFIGSLNASIVHPREVFKEAIKRSAASVICVHNHPSGDPTPSREDIDVTKRLAECGRIIGIELLDHLIIGDQKFISLKEKGYV</sequence>
<dbReference type="Pfam" id="PF20582">
    <property type="entry name" value="UPF0758_N"/>
    <property type="match status" value="1"/>
</dbReference>
<evidence type="ECO:0000256" key="3">
    <source>
        <dbReference type="ARBA" id="ARBA00022723"/>
    </source>
</evidence>
<dbReference type="InterPro" id="IPR025657">
    <property type="entry name" value="RadC_JAB"/>
</dbReference>
<dbReference type="SUPFAM" id="SSF102712">
    <property type="entry name" value="JAB1/MPN domain"/>
    <property type="match status" value="1"/>
</dbReference>
<reference evidence="9 10" key="1">
    <citation type="submission" date="2016-01" db="EMBL/GenBank/DDBJ databases">
        <title>Draft Genome Sequences of Seven Thermophilic Sporeformers Isolated from Foods.</title>
        <authorList>
            <person name="Berendsen E.M."/>
            <person name="Wells-Bennik M.H."/>
            <person name="Krawcyk A.O."/>
            <person name="De Jong A."/>
            <person name="Holsappel S."/>
            <person name="Eijlander R.T."/>
            <person name="Kuipers O.P."/>
        </authorList>
    </citation>
    <scope>NUCLEOTIDE SEQUENCE [LARGE SCALE GENOMIC DNA]</scope>
    <source>
        <strain evidence="9 10">B4109</strain>
    </source>
</reference>
<dbReference type="InterPro" id="IPR010994">
    <property type="entry name" value="RuvA_2-like"/>
</dbReference>
<evidence type="ECO:0000256" key="4">
    <source>
        <dbReference type="ARBA" id="ARBA00022801"/>
    </source>
</evidence>
<evidence type="ECO:0000256" key="6">
    <source>
        <dbReference type="ARBA" id="ARBA00023049"/>
    </source>
</evidence>
<evidence type="ECO:0000256" key="1">
    <source>
        <dbReference type="ARBA" id="ARBA00010243"/>
    </source>
</evidence>
<dbReference type="SUPFAM" id="SSF47781">
    <property type="entry name" value="RuvA domain 2-like"/>
    <property type="match status" value="1"/>
</dbReference>
<dbReference type="Proteomes" id="UP000075424">
    <property type="component" value="Unassembled WGS sequence"/>
</dbReference>
<keyword evidence="6" id="KW-0482">Metalloprotease</keyword>
<dbReference type="InterPro" id="IPR046778">
    <property type="entry name" value="UPF0758_N"/>
</dbReference>
<keyword evidence="4" id="KW-0378">Hydrolase</keyword>
<dbReference type="AlphaFoldDB" id="A0A150MJ52"/>
<evidence type="ECO:0000313" key="9">
    <source>
        <dbReference type="EMBL" id="KYD24540.1"/>
    </source>
</evidence>
<evidence type="ECO:0000256" key="2">
    <source>
        <dbReference type="ARBA" id="ARBA00022670"/>
    </source>
</evidence>
<dbReference type="PANTHER" id="PTHR30471:SF3">
    <property type="entry name" value="UPF0758 PROTEIN YEES-RELATED"/>
    <property type="match status" value="1"/>
</dbReference>
<keyword evidence="3" id="KW-0479">Metal-binding</keyword>
<name>A0A150MJ52_GEOSE</name>
<gene>
    <name evidence="9" type="ORF">B4109_2229</name>
</gene>
<keyword evidence="2" id="KW-0645">Protease</keyword>
<accession>A0A150MJ52</accession>
<dbReference type="CDD" id="cd08071">
    <property type="entry name" value="MPN_DUF2466"/>
    <property type="match status" value="1"/>
</dbReference>
<comment type="similarity">
    <text evidence="1 7">Belongs to the UPF0758 family.</text>
</comment>
<dbReference type="PATRIC" id="fig|1422.18.peg.515"/>
<organism evidence="9 10">
    <name type="scientific">Geobacillus stearothermophilus</name>
    <name type="common">Bacillus stearothermophilus</name>
    <dbReference type="NCBI Taxonomy" id="1422"/>
    <lineage>
        <taxon>Bacteria</taxon>
        <taxon>Bacillati</taxon>
        <taxon>Bacillota</taxon>
        <taxon>Bacilli</taxon>
        <taxon>Bacillales</taxon>
        <taxon>Anoxybacillaceae</taxon>
        <taxon>Geobacillus</taxon>
    </lineage>
</organism>
<dbReference type="NCBIfam" id="NF000642">
    <property type="entry name" value="PRK00024.1"/>
    <property type="match status" value="1"/>
</dbReference>
<dbReference type="InterPro" id="IPR001405">
    <property type="entry name" value="UPF0758"/>
</dbReference>
<dbReference type="GO" id="GO:0046872">
    <property type="term" value="F:metal ion binding"/>
    <property type="evidence" value="ECO:0007669"/>
    <property type="project" value="UniProtKB-KW"/>
</dbReference>
<comment type="caution">
    <text evidence="9">The sequence shown here is derived from an EMBL/GenBank/DDBJ whole genome shotgun (WGS) entry which is preliminary data.</text>
</comment>
<dbReference type="EMBL" id="LQYV01000096">
    <property type="protein sequence ID" value="KYD24540.1"/>
    <property type="molecule type" value="Genomic_DNA"/>
</dbReference>
<dbReference type="InterPro" id="IPR020891">
    <property type="entry name" value="UPF0758_CS"/>
</dbReference>
<evidence type="ECO:0000256" key="5">
    <source>
        <dbReference type="ARBA" id="ARBA00022833"/>
    </source>
</evidence>
<evidence type="ECO:0000313" key="10">
    <source>
        <dbReference type="Proteomes" id="UP000075424"/>
    </source>
</evidence>
<evidence type="ECO:0000256" key="7">
    <source>
        <dbReference type="RuleBase" id="RU003797"/>
    </source>
</evidence>
<dbReference type="PANTHER" id="PTHR30471">
    <property type="entry name" value="DNA REPAIR PROTEIN RADC"/>
    <property type="match status" value="1"/>
</dbReference>